<keyword evidence="1" id="KW-1133">Transmembrane helix</keyword>
<keyword evidence="3" id="KW-1185">Reference proteome</keyword>
<protein>
    <recommendedName>
        <fullName evidence="4">NADH-ubiquinone oxidoreductase 9.5 kDa subunit</fullName>
    </recommendedName>
</protein>
<evidence type="ECO:0000313" key="2">
    <source>
        <dbReference type="EMBL" id="QIW95628.1"/>
    </source>
</evidence>
<dbReference type="OrthoDB" id="2093409at2759"/>
<feature type="transmembrane region" description="Helical" evidence="1">
    <location>
        <begin position="23"/>
        <end position="44"/>
    </location>
</feature>
<name>A0A6H0XLX4_9PEZI</name>
<dbReference type="CDD" id="cd22903">
    <property type="entry name" value="NI9M"/>
    <property type="match status" value="1"/>
</dbReference>
<accession>A0A6H0XLX4</accession>
<dbReference type="EMBL" id="CP051139">
    <property type="protein sequence ID" value="QIW95628.1"/>
    <property type="molecule type" value="Genomic_DNA"/>
</dbReference>
<dbReference type="InterPro" id="IPR039961">
    <property type="entry name" value="Nuo9.5"/>
</dbReference>
<organism evidence="2 3">
    <name type="scientific">Peltaster fructicola</name>
    <dbReference type="NCBI Taxonomy" id="286661"/>
    <lineage>
        <taxon>Eukaryota</taxon>
        <taxon>Fungi</taxon>
        <taxon>Dikarya</taxon>
        <taxon>Ascomycota</taxon>
        <taxon>Pezizomycotina</taxon>
        <taxon>Dothideomycetes</taxon>
        <taxon>Dothideomycetes incertae sedis</taxon>
        <taxon>Peltaster</taxon>
    </lineage>
</organism>
<evidence type="ECO:0000313" key="3">
    <source>
        <dbReference type="Proteomes" id="UP000503462"/>
    </source>
</evidence>
<dbReference type="PANTHER" id="PTHR38488:SF1">
    <property type="entry name" value="OXIDOREDUCTASE 9.5 KDA SUBUNIT, PUTATIVE (AFU_ORTHOLOGUE AFUA_5G08980)-RELATED"/>
    <property type="match status" value="1"/>
</dbReference>
<evidence type="ECO:0000256" key="1">
    <source>
        <dbReference type="SAM" id="Phobius"/>
    </source>
</evidence>
<dbReference type="AlphaFoldDB" id="A0A6H0XLX4"/>
<keyword evidence="1" id="KW-0472">Membrane</keyword>
<keyword evidence="1" id="KW-0812">Transmembrane</keyword>
<gene>
    <name evidence="2" type="ORF">AMS68_001146</name>
</gene>
<sequence>MAPVTIFANPGRYMVWAARKKPAIFWSCVLGAIGPVMLVVVPPIRERLGDGPRPLVPFTYPIPKGPRNIPKGYDD</sequence>
<proteinExistence type="predicted"/>
<dbReference type="PANTHER" id="PTHR38488">
    <property type="entry name" value="OXIDOREDUCTASE 9.5 KDA SUBUNIT, PUTATIVE (AFU_ORTHOLOGUE AFUA_5G08980)-RELATED"/>
    <property type="match status" value="1"/>
</dbReference>
<reference evidence="2 3" key="1">
    <citation type="journal article" date="2016" name="Sci. Rep.">
        <title>Peltaster fructicola genome reveals evolution from an invasive phytopathogen to an ectophytic parasite.</title>
        <authorList>
            <person name="Xu C."/>
            <person name="Chen H."/>
            <person name="Gleason M.L."/>
            <person name="Xu J.R."/>
            <person name="Liu H."/>
            <person name="Zhang R."/>
            <person name="Sun G."/>
        </authorList>
    </citation>
    <scope>NUCLEOTIDE SEQUENCE [LARGE SCALE GENOMIC DNA]</scope>
    <source>
        <strain evidence="2 3">LNHT1506</strain>
    </source>
</reference>
<evidence type="ECO:0008006" key="4">
    <source>
        <dbReference type="Google" id="ProtNLM"/>
    </source>
</evidence>
<dbReference type="Proteomes" id="UP000503462">
    <property type="component" value="Chromosome 1"/>
</dbReference>